<dbReference type="Proteomes" id="UP000630645">
    <property type="component" value="Segment"/>
</dbReference>
<reference evidence="1" key="1">
    <citation type="submission" date="2018-07" db="EMBL/GenBank/DDBJ databases">
        <title>Illumina sequencing of clinical samples for virus detection in a public health laboratory: a feasibility study.</title>
        <authorList>
            <person name="Huang B."/>
            <person name="Jennison A."/>
            <person name="Whiley D."/>
            <person name="McMahon J."/>
            <person name="Hewitson G."/>
            <person name="Graham R."/>
            <person name="De Jong A."/>
            <person name="Warrilow D."/>
        </authorList>
    </citation>
    <scope>NUCLEOTIDE SEQUENCE [LARGE SCALE GENOMIC DNA]</scope>
    <source>
        <strain evidence="1">Sercmolcont1</strain>
    </source>
</reference>
<accession>A0A3Q9NQH6</accession>
<organism evidence="1">
    <name type="scientific">Molluscum contagiosum virus</name>
    <dbReference type="NCBI Taxonomy" id="10279"/>
    <lineage>
        <taxon>Viruses</taxon>
        <taxon>Varidnaviria</taxon>
        <taxon>Bamfordvirae</taxon>
        <taxon>Nucleocytoviricota</taxon>
        <taxon>Pokkesviricetes</taxon>
        <taxon>Chitovirales</taxon>
        <taxon>Poxviridae</taxon>
        <taxon>Chordopoxvirinae</taxon>
        <taxon>Molluscipoxvirus</taxon>
        <taxon>Molluscipoxvirus molluscum</taxon>
    </lineage>
</organism>
<evidence type="ECO:0000313" key="1">
    <source>
        <dbReference type="EMBL" id="AZT86312.1"/>
    </source>
</evidence>
<evidence type="ECO:0000313" key="2">
    <source>
        <dbReference type="EMBL" id="QHW17813.1"/>
    </source>
</evidence>
<proteinExistence type="predicted"/>
<dbReference type="Proteomes" id="UP000317426">
    <property type="component" value="Segment"/>
</dbReference>
<reference evidence="2" key="2">
    <citation type="submission" date="2020-01" db="EMBL/GenBank/DDBJ databases">
        <title>Global genomic diversity of Molluscum contagiosum virus.</title>
        <authorList>
            <person name="Zorec T.M."/>
            <person name="Skubic L."/>
            <person name="Hosnjak L."/>
            <person name="Trcko K."/>
            <person name="Poljak M."/>
        </authorList>
    </citation>
    <scope>NUCLEOTIDE SEQUENCE</scope>
    <source>
        <strain evidence="2">MCV1_P05S01A</strain>
        <strain evidence="3">MCV1_P05S02A</strain>
    </source>
</reference>
<evidence type="ECO:0000313" key="3">
    <source>
        <dbReference type="EMBL" id="QHW17992.1"/>
    </source>
</evidence>
<dbReference type="Proteomes" id="UP000619037">
    <property type="component" value="Segment"/>
</dbReference>
<dbReference type="EMBL" id="MN931748">
    <property type="protein sequence ID" value="QHW17813.1"/>
    <property type="molecule type" value="Genomic_DNA"/>
</dbReference>
<sequence>MGVSLATRKYWPARTREGGCLRWEPVPAGQDLSCSLCDSLRVDMFLVVEPRRGLTRAGRGCECVRAGKRSLRGLARWPGAGAGGSAAFRACKTRHLLQREKCAVGRERRFCLWSGRHPKAPPGGRSRVRAHPGSDRVTAWLTGRRNS</sequence>
<name>A0A3Q9NQH6_9POXV</name>
<protein>
    <submittedName>
        <fullName evidence="1">MC014R</fullName>
    </submittedName>
</protein>
<dbReference type="EMBL" id="MH646551">
    <property type="protein sequence ID" value="AZT86312.1"/>
    <property type="molecule type" value="Genomic_DNA"/>
</dbReference>
<gene>
    <name evidence="1" type="primary">MC014R</name>
    <name evidence="1" type="ORF">MOCVgp014</name>
</gene>
<dbReference type="EMBL" id="MN931749">
    <property type="protein sequence ID" value="QHW17992.1"/>
    <property type="molecule type" value="Genomic_DNA"/>
</dbReference>